<dbReference type="Proteomes" id="UP000001025">
    <property type="component" value="Chromosome"/>
</dbReference>
<dbReference type="EMBL" id="BX294136">
    <property type="protein sequence ID" value="CAD72533.1"/>
    <property type="molecule type" value="Genomic_DNA"/>
</dbReference>
<evidence type="ECO:0000313" key="2">
    <source>
        <dbReference type="Proteomes" id="UP000001025"/>
    </source>
</evidence>
<dbReference type="HOGENOM" id="CLU_2882932_0_0_0"/>
<gene>
    <name evidence="1" type="ordered locus">RB2287</name>
</gene>
<dbReference type="STRING" id="243090.RB2287"/>
<dbReference type="EnsemblBacteria" id="CAD72533">
    <property type="protein sequence ID" value="CAD72533"/>
    <property type="gene ID" value="RB2287"/>
</dbReference>
<evidence type="ECO:0000313" key="1">
    <source>
        <dbReference type="EMBL" id="CAD72533.1"/>
    </source>
</evidence>
<sequence>MREARLQSILAHRAVDSNSRTALAAVSQRPTGASAEWHLLYNFTLAPGEVVQIVEVAFQRSSV</sequence>
<dbReference type="InParanoid" id="Q7UW38"/>
<protein>
    <submittedName>
        <fullName evidence="1">Uncharacterized protein</fullName>
    </submittedName>
</protein>
<dbReference type="AntiFam" id="ANF00256">
    <property type="entry name" value="Protein of unknown function (DUF1586)"/>
</dbReference>
<proteinExistence type="predicted"/>
<name>Q7UW38_RHOBA</name>
<organism evidence="1 2">
    <name type="scientific">Rhodopirellula baltica (strain DSM 10527 / NCIMB 13988 / SH1)</name>
    <dbReference type="NCBI Taxonomy" id="243090"/>
    <lineage>
        <taxon>Bacteria</taxon>
        <taxon>Pseudomonadati</taxon>
        <taxon>Planctomycetota</taxon>
        <taxon>Planctomycetia</taxon>
        <taxon>Pirellulales</taxon>
        <taxon>Pirellulaceae</taxon>
        <taxon>Rhodopirellula</taxon>
    </lineage>
</organism>
<dbReference type="KEGG" id="rba:RB2287"/>
<reference evidence="1 2" key="1">
    <citation type="journal article" date="2003" name="Proc. Natl. Acad. Sci. U.S.A.">
        <title>Complete genome sequence of the marine planctomycete Pirellula sp. strain 1.</title>
        <authorList>
            <person name="Gloeckner F.O."/>
            <person name="Kube M."/>
            <person name="Bauer M."/>
            <person name="Teeling H."/>
            <person name="Lombardot T."/>
            <person name="Ludwig W."/>
            <person name="Gade D."/>
            <person name="Beck A."/>
            <person name="Borzym K."/>
            <person name="Heitmann K."/>
            <person name="Rabus R."/>
            <person name="Schlesner H."/>
            <person name="Amann R."/>
            <person name="Reinhardt R."/>
        </authorList>
    </citation>
    <scope>NUCLEOTIDE SEQUENCE [LARGE SCALE GENOMIC DNA]</scope>
    <source>
        <strain evidence="2">DSM 10527 / NCIMB 13988 / SH1</strain>
    </source>
</reference>
<keyword evidence="2" id="KW-1185">Reference proteome</keyword>
<dbReference type="AlphaFoldDB" id="Q7UW38"/>
<accession>Q7UW38</accession>